<comment type="caution">
    <text evidence="1">The sequence shown here is derived from an EMBL/GenBank/DDBJ whole genome shotgun (WGS) entry which is preliminary data.</text>
</comment>
<organism evidence="1 2">
    <name type="scientific">Rubus argutus</name>
    <name type="common">Southern blackberry</name>
    <dbReference type="NCBI Taxonomy" id="59490"/>
    <lineage>
        <taxon>Eukaryota</taxon>
        <taxon>Viridiplantae</taxon>
        <taxon>Streptophyta</taxon>
        <taxon>Embryophyta</taxon>
        <taxon>Tracheophyta</taxon>
        <taxon>Spermatophyta</taxon>
        <taxon>Magnoliopsida</taxon>
        <taxon>eudicotyledons</taxon>
        <taxon>Gunneridae</taxon>
        <taxon>Pentapetalae</taxon>
        <taxon>rosids</taxon>
        <taxon>fabids</taxon>
        <taxon>Rosales</taxon>
        <taxon>Rosaceae</taxon>
        <taxon>Rosoideae</taxon>
        <taxon>Rosoideae incertae sedis</taxon>
        <taxon>Rubus</taxon>
    </lineage>
</organism>
<gene>
    <name evidence="1" type="ORF">M0R45_026176</name>
</gene>
<protein>
    <submittedName>
        <fullName evidence="1">Uncharacterized protein</fullName>
    </submittedName>
</protein>
<sequence length="80" mass="8832">MGDSGLRRQRRDAGKDQVWEAVVLRRVAMRDQMRLGLRGIKHGLATEKPRTNSVVIGDLMERRGRRGVVVMGGSTGCDGV</sequence>
<name>A0AAW1WZC2_RUBAR</name>
<keyword evidence="2" id="KW-1185">Reference proteome</keyword>
<dbReference type="AlphaFoldDB" id="A0AAW1WZC2"/>
<dbReference type="Proteomes" id="UP001457282">
    <property type="component" value="Unassembled WGS sequence"/>
</dbReference>
<evidence type="ECO:0000313" key="1">
    <source>
        <dbReference type="EMBL" id="KAK9929066.1"/>
    </source>
</evidence>
<accession>A0AAW1WZC2</accession>
<evidence type="ECO:0000313" key="2">
    <source>
        <dbReference type="Proteomes" id="UP001457282"/>
    </source>
</evidence>
<dbReference type="EMBL" id="JBEDUW010000005">
    <property type="protein sequence ID" value="KAK9929066.1"/>
    <property type="molecule type" value="Genomic_DNA"/>
</dbReference>
<proteinExistence type="predicted"/>
<reference evidence="1 2" key="1">
    <citation type="journal article" date="2023" name="G3 (Bethesda)">
        <title>A chromosome-length genome assembly and annotation of blackberry (Rubus argutus, cv. 'Hillquist').</title>
        <authorList>
            <person name="Bruna T."/>
            <person name="Aryal R."/>
            <person name="Dudchenko O."/>
            <person name="Sargent D.J."/>
            <person name="Mead D."/>
            <person name="Buti M."/>
            <person name="Cavallini A."/>
            <person name="Hytonen T."/>
            <person name="Andres J."/>
            <person name="Pham M."/>
            <person name="Weisz D."/>
            <person name="Mascagni F."/>
            <person name="Usai G."/>
            <person name="Natali L."/>
            <person name="Bassil N."/>
            <person name="Fernandez G.E."/>
            <person name="Lomsadze A."/>
            <person name="Armour M."/>
            <person name="Olukolu B."/>
            <person name="Poorten T."/>
            <person name="Britton C."/>
            <person name="Davik J."/>
            <person name="Ashrafi H."/>
            <person name="Aiden E.L."/>
            <person name="Borodovsky M."/>
            <person name="Worthington M."/>
        </authorList>
    </citation>
    <scope>NUCLEOTIDE SEQUENCE [LARGE SCALE GENOMIC DNA]</scope>
    <source>
        <strain evidence="1">PI 553951</strain>
    </source>
</reference>